<keyword evidence="9" id="KW-0961">Cell wall biogenesis/degradation</keyword>
<dbReference type="PANTHER" id="PTHR23132">
    <property type="entry name" value="D-ALANINE--D-ALANINE LIGASE"/>
    <property type="match status" value="1"/>
</dbReference>
<evidence type="ECO:0000256" key="4">
    <source>
        <dbReference type="ARBA" id="ARBA00022598"/>
    </source>
</evidence>
<proteinExistence type="inferred from homology"/>
<dbReference type="InterPro" id="IPR011761">
    <property type="entry name" value="ATP-grasp"/>
</dbReference>
<dbReference type="InterPro" id="IPR000291">
    <property type="entry name" value="D-Ala_lig_Van_CS"/>
</dbReference>
<evidence type="ECO:0000256" key="10">
    <source>
        <dbReference type="PROSITE-ProRule" id="PRU00409"/>
    </source>
</evidence>
<keyword evidence="13" id="KW-1185">Reference proteome</keyword>
<evidence type="ECO:0000256" key="7">
    <source>
        <dbReference type="ARBA" id="ARBA00022960"/>
    </source>
</evidence>
<evidence type="ECO:0000256" key="5">
    <source>
        <dbReference type="ARBA" id="ARBA00022741"/>
    </source>
</evidence>
<keyword evidence="3" id="KW-0963">Cytoplasm</keyword>
<keyword evidence="6 10" id="KW-0067">ATP-binding</keyword>
<evidence type="ECO:0000256" key="2">
    <source>
        <dbReference type="ARBA" id="ARBA00010871"/>
    </source>
</evidence>
<evidence type="ECO:0000313" key="13">
    <source>
        <dbReference type="Proteomes" id="UP001501710"/>
    </source>
</evidence>
<evidence type="ECO:0000256" key="3">
    <source>
        <dbReference type="ARBA" id="ARBA00022490"/>
    </source>
</evidence>
<feature type="domain" description="ATP-grasp" evidence="11">
    <location>
        <begin position="136"/>
        <end position="338"/>
    </location>
</feature>
<dbReference type="PROSITE" id="PS50975">
    <property type="entry name" value="ATP_GRASP"/>
    <property type="match status" value="1"/>
</dbReference>
<dbReference type="InterPro" id="IPR011127">
    <property type="entry name" value="Dala_Dala_lig_N"/>
</dbReference>
<dbReference type="InterPro" id="IPR011095">
    <property type="entry name" value="Dala_Dala_lig_C"/>
</dbReference>
<keyword evidence="7" id="KW-0133">Cell shape</keyword>
<evidence type="ECO:0000313" key="12">
    <source>
        <dbReference type="EMBL" id="GAA4235309.1"/>
    </source>
</evidence>
<comment type="subcellular location">
    <subcellularLocation>
        <location evidence="1">Cytoplasm</location>
    </subcellularLocation>
</comment>
<protein>
    <submittedName>
        <fullName evidence="12">D-alanine--D-alanine ligase</fullName>
    </submittedName>
</protein>
<keyword evidence="4 12" id="KW-0436">Ligase</keyword>
<keyword evidence="5 10" id="KW-0547">Nucleotide-binding</keyword>
<evidence type="ECO:0000256" key="1">
    <source>
        <dbReference type="ARBA" id="ARBA00004496"/>
    </source>
</evidence>
<dbReference type="Gene3D" id="3.30.1490.20">
    <property type="entry name" value="ATP-grasp fold, A domain"/>
    <property type="match status" value="1"/>
</dbReference>
<reference evidence="13" key="1">
    <citation type="journal article" date="2019" name="Int. J. Syst. Evol. Microbiol.">
        <title>The Global Catalogue of Microorganisms (GCM) 10K type strain sequencing project: providing services to taxonomists for standard genome sequencing and annotation.</title>
        <authorList>
            <consortium name="The Broad Institute Genomics Platform"/>
            <consortium name="The Broad Institute Genome Sequencing Center for Infectious Disease"/>
            <person name="Wu L."/>
            <person name="Ma J."/>
        </authorList>
    </citation>
    <scope>NUCLEOTIDE SEQUENCE [LARGE SCALE GENOMIC DNA]</scope>
    <source>
        <strain evidence="13">JCM 17440</strain>
    </source>
</reference>
<comment type="similarity">
    <text evidence="2">Belongs to the D-alanine--D-alanine ligase family.</text>
</comment>
<keyword evidence="8" id="KW-0573">Peptidoglycan synthesis</keyword>
<evidence type="ECO:0000256" key="8">
    <source>
        <dbReference type="ARBA" id="ARBA00022984"/>
    </source>
</evidence>
<dbReference type="Gene3D" id="3.40.50.20">
    <property type="match status" value="1"/>
</dbReference>
<accession>A0ABP8C867</accession>
<evidence type="ECO:0000259" key="11">
    <source>
        <dbReference type="PROSITE" id="PS50975"/>
    </source>
</evidence>
<sequence length="354" mass="37713">MRVTVLHGGDSDERDLSLASGAAVAETLLARGDLVTLVDPLNGATAINTTADLPRVELALAPSDITPMRRRRRWYEVMTSSEVAARLRQADVVFVALTGGWGGDGHVQALLDLMEVRYTGPGVAAASHALDKLVARRLLHAAGIPIAPAVAVHSAIDGARGQADLHAAADLVRRGPAVAKPTRGGGSLYVELVRTIDELHRTLARGPGDMLIERYLPGREFTVGVIGDQALPIMEVTPLTALFSYDAKRLPGLHTRTCPASIPEPEAETLRSLALRAHRAIGLDHRGYSRVDFRYDGAGDPYCLEVNALPGLSQISMFPEAAATAGWSFTDLVTRIITMTLTAPTPDITPSTTC</sequence>
<dbReference type="PANTHER" id="PTHR23132:SF23">
    <property type="entry name" value="D-ALANINE--D-ALANINE LIGASE B"/>
    <property type="match status" value="1"/>
</dbReference>
<dbReference type="PROSITE" id="PS00844">
    <property type="entry name" value="DALA_DALA_LIGASE_2"/>
    <property type="match status" value="1"/>
</dbReference>
<dbReference type="EMBL" id="BAABAS010000012">
    <property type="protein sequence ID" value="GAA4235309.1"/>
    <property type="molecule type" value="Genomic_DNA"/>
</dbReference>
<dbReference type="Pfam" id="PF07478">
    <property type="entry name" value="Dala_Dala_lig_C"/>
    <property type="match status" value="1"/>
</dbReference>
<comment type="caution">
    <text evidence="12">The sequence shown here is derived from an EMBL/GenBank/DDBJ whole genome shotgun (WGS) entry which is preliminary data.</text>
</comment>
<gene>
    <name evidence="12" type="ORF">GCM10022254_42310</name>
</gene>
<dbReference type="Proteomes" id="UP001501710">
    <property type="component" value="Unassembled WGS sequence"/>
</dbReference>
<dbReference type="RefSeq" id="WP_344899218.1">
    <property type="nucleotide sequence ID" value="NZ_BAABAS010000012.1"/>
</dbReference>
<organism evidence="12 13">
    <name type="scientific">Actinomadura meridiana</name>
    <dbReference type="NCBI Taxonomy" id="559626"/>
    <lineage>
        <taxon>Bacteria</taxon>
        <taxon>Bacillati</taxon>
        <taxon>Actinomycetota</taxon>
        <taxon>Actinomycetes</taxon>
        <taxon>Streptosporangiales</taxon>
        <taxon>Thermomonosporaceae</taxon>
        <taxon>Actinomadura</taxon>
    </lineage>
</organism>
<dbReference type="Pfam" id="PF01820">
    <property type="entry name" value="Dala_Dala_lig_N"/>
    <property type="match status" value="1"/>
</dbReference>
<evidence type="ECO:0000256" key="6">
    <source>
        <dbReference type="ARBA" id="ARBA00022840"/>
    </source>
</evidence>
<dbReference type="Gene3D" id="3.30.470.20">
    <property type="entry name" value="ATP-grasp fold, B domain"/>
    <property type="match status" value="1"/>
</dbReference>
<dbReference type="InterPro" id="IPR016185">
    <property type="entry name" value="PreATP-grasp_dom_sf"/>
</dbReference>
<dbReference type="GO" id="GO:0016874">
    <property type="term" value="F:ligase activity"/>
    <property type="evidence" value="ECO:0007669"/>
    <property type="project" value="UniProtKB-KW"/>
</dbReference>
<name>A0ABP8C867_9ACTN</name>
<dbReference type="SUPFAM" id="SSF52440">
    <property type="entry name" value="PreATP-grasp domain"/>
    <property type="match status" value="1"/>
</dbReference>
<dbReference type="SUPFAM" id="SSF56059">
    <property type="entry name" value="Glutathione synthetase ATP-binding domain-like"/>
    <property type="match status" value="1"/>
</dbReference>
<evidence type="ECO:0000256" key="9">
    <source>
        <dbReference type="ARBA" id="ARBA00023316"/>
    </source>
</evidence>
<dbReference type="InterPro" id="IPR013815">
    <property type="entry name" value="ATP_grasp_subdomain_1"/>
</dbReference>